<dbReference type="HOGENOM" id="CLU_000604_1_2_10"/>
<organism evidence="5 6">
    <name type="scientific">Owenweeksia hongkongensis (strain DSM 17368 / CIP 108786 / JCM 12287 / NRRL B-23963 / UST20020801)</name>
    <dbReference type="NCBI Taxonomy" id="926562"/>
    <lineage>
        <taxon>Bacteria</taxon>
        <taxon>Pseudomonadati</taxon>
        <taxon>Bacteroidota</taxon>
        <taxon>Flavobacteriia</taxon>
        <taxon>Flavobacteriales</taxon>
        <taxon>Owenweeksiaceae</taxon>
        <taxon>Owenweeksia</taxon>
    </lineage>
</organism>
<dbReference type="Gene3D" id="3.40.50.300">
    <property type="entry name" value="P-loop containing nucleotide triphosphate hydrolases"/>
    <property type="match status" value="1"/>
</dbReference>
<dbReference type="eggNOG" id="COG1131">
    <property type="taxonomic scope" value="Bacteria"/>
</dbReference>
<reference evidence="5 6" key="1">
    <citation type="journal article" date="2012" name="Stand. Genomic Sci.">
        <title>Genome sequence of the orange-pigmented seawater bacterium Owenweeksia hongkongensis type strain (UST20020801(T)).</title>
        <authorList>
            <person name="Riedel T."/>
            <person name="Held B."/>
            <person name="Nolan M."/>
            <person name="Lucas S."/>
            <person name="Lapidus A."/>
            <person name="Tice H."/>
            <person name="Del Rio T.G."/>
            <person name="Cheng J.F."/>
            <person name="Han C."/>
            <person name="Tapia R."/>
            <person name="Goodwin L.A."/>
            <person name="Pitluck S."/>
            <person name="Liolios K."/>
            <person name="Mavromatis K."/>
            <person name="Pagani I."/>
            <person name="Ivanova N."/>
            <person name="Mikhailova N."/>
            <person name="Pati A."/>
            <person name="Chen A."/>
            <person name="Palaniappan K."/>
            <person name="Rohde M."/>
            <person name="Tindall B.J."/>
            <person name="Detter J.C."/>
            <person name="Goker M."/>
            <person name="Woyke T."/>
            <person name="Bristow J."/>
            <person name="Eisen J.A."/>
            <person name="Markowitz V."/>
            <person name="Hugenholtz P."/>
            <person name="Klenk H.P."/>
            <person name="Kyrpides N.C."/>
        </authorList>
    </citation>
    <scope>NUCLEOTIDE SEQUENCE</scope>
    <source>
        <strain evidence="6">DSM 17368 / JCM 12287 / NRRL B-23963</strain>
    </source>
</reference>
<dbReference type="InterPro" id="IPR003439">
    <property type="entry name" value="ABC_transporter-like_ATP-bd"/>
</dbReference>
<sequence length="208" mass="23820">MEVILENLSKSFGKQNVIENVDYIFHQGNRHAILGGNGSGKSTLLQMIYGSLTPTSGNLNYQLRGTSIKQEDVVFKTTLASPYLELIEELTAKEFLTFYSKFRNFRKGISPDEILEYCYLTASAKKEIRNFSSGMKQRLRLSLALFTESEMVLLDEPISNLDPQGMEWYQKLVNEQLVERTLIVGSNFDEREMGFCPHRLEIQSLNRS</sequence>
<dbReference type="InterPro" id="IPR051782">
    <property type="entry name" value="ABC_Transporter_VariousFunc"/>
</dbReference>
<evidence type="ECO:0000256" key="3">
    <source>
        <dbReference type="ARBA" id="ARBA00022840"/>
    </source>
</evidence>
<dbReference type="InterPro" id="IPR027417">
    <property type="entry name" value="P-loop_NTPase"/>
</dbReference>
<evidence type="ECO:0000256" key="2">
    <source>
        <dbReference type="ARBA" id="ARBA00022741"/>
    </source>
</evidence>
<proteinExistence type="predicted"/>
<dbReference type="Pfam" id="PF00005">
    <property type="entry name" value="ABC_tran"/>
    <property type="match status" value="1"/>
</dbReference>
<protein>
    <submittedName>
        <fullName evidence="5">ABC-type multidrug transport system, ATPase component</fullName>
    </submittedName>
</protein>
<dbReference type="RefSeq" id="WP_014202175.1">
    <property type="nucleotide sequence ID" value="NC_016599.1"/>
</dbReference>
<dbReference type="PROSITE" id="PS00211">
    <property type="entry name" value="ABC_TRANSPORTER_1"/>
    <property type="match status" value="1"/>
</dbReference>
<keyword evidence="2" id="KW-0547">Nucleotide-binding</keyword>
<evidence type="ECO:0000313" key="5">
    <source>
        <dbReference type="EMBL" id="AEV32819.1"/>
    </source>
</evidence>
<dbReference type="PROSITE" id="PS50893">
    <property type="entry name" value="ABC_TRANSPORTER_2"/>
    <property type="match status" value="1"/>
</dbReference>
<keyword evidence="6" id="KW-1185">Reference proteome</keyword>
<feature type="domain" description="ABC transporter" evidence="4">
    <location>
        <begin position="3"/>
        <end position="205"/>
    </location>
</feature>
<dbReference type="InterPro" id="IPR017871">
    <property type="entry name" value="ABC_transporter-like_CS"/>
</dbReference>
<dbReference type="GO" id="GO:0005524">
    <property type="term" value="F:ATP binding"/>
    <property type="evidence" value="ECO:0007669"/>
    <property type="project" value="UniProtKB-KW"/>
</dbReference>
<dbReference type="GO" id="GO:0016887">
    <property type="term" value="F:ATP hydrolysis activity"/>
    <property type="evidence" value="ECO:0007669"/>
    <property type="project" value="InterPro"/>
</dbReference>
<dbReference type="OrthoDB" id="9801987at2"/>
<dbReference type="STRING" id="926562.Oweho_1839"/>
<gene>
    <name evidence="5" type="ordered locus">Oweho_1839</name>
</gene>
<evidence type="ECO:0000259" key="4">
    <source>
        <dbReference type="PROSITE" id="PS50893"/>
    </source>
</evidence>
<dbReference type="Proteomes" id="UP000005631">
    <property type="component" value="Chromosome"/>
</dbReference>
<name>G8R1P3_OWEHD</name>
<dbReference type="SUPFAM" id="SSF52540">
    <property type="entry name" value="P-loop containing nucleoside triphosphate hydrolases"/>
    <property type="match status" value="1"/>
</dbReference>
<dbReference type="KEGG" id="oho:Oweho_1839"/>
<accession>G8R1P3</accession>
<dbReference type="PANTHER" id="PTHR42939">
    <property type="entry name" value="ABC TRANSPORTER ATP-BINDING PROTEIN ALBC-RELATED"/>
    <property type="match status" value="1"/>
</dbReference>
<dbReference type="SMART" id="SM00382">
    <property type="entry name" value="AAA"/>
    <property type="match status" value="1"/>
</dbReference>
<dbReference type="AlphaFoldDB" id="G8R1P3"/>
<keyword evidence="1" id="KW-0813">Transport</keyword>
<dbReference type="EMBL" id="CP003156">
    <property type="protein sequence ID" value="AEV32819.1"/>
    <property type="molecule type" value="Genomic_DNA"/>
</dbReference>
<dbReference type="InterPro" id="IPR003593">
    <property type="entry name" value="AAA+_ATPase"/>
</dbReference>
<dbReference type="PANTHER" id="PTHR42939:SF1">
    <property type="entry name" value="ABC TRANSPORTER ATP-BINDING PROTEIN ALBC-RELATED"/>
    <property type="match status" value="1"/>
</dbReference>
<evidence type="ECO:0000313" key="6">
    <source>
        <dbReference type="Proteomes" id="UP000005631"/>
    </source>
</evidence>
<keyword evidence="3" id="KW-0067">ATP-binding</keyword>
<evidence type="ECO:0000256" key="1">
    <source>
        <dbReference type="ARBA" id="ARBA00022448"/>
    </source>
</evidence>